<sequence length="283" mass="32366">MSERISCLINYGAEYYDRLDVLFGSNKAAITTTGNQNIKKALAKLKQNPLHELRVLAIGSATGSIDEGIIDTLCEKYSKIANTVIEPALSGIDDFKERVKTHQDKWSGVTFDFRGQTIEDYLEKLDELQKYDVIHALHCVYHFADPRNSLVTLYGMLDTNGLFIIRANTGHWEDCALKIGEYYHDPRSHYIGTKYIKTLLRSALPSANIESYYTESPLNVSDCFNDDSVDGNKKIDFIFQVLNFRQSLPPEKQQIFLDFLKKCCNEENGEMIFNKQDEDLVIY</sequence>
<dbReference type="Gene3D" id="3.40.50.150">
    <property type="entry name" value="Vaccinia Virus protein VP39"/>
    <property type="match status" value="1"/>
</dbReference>
<dbReference type="InterPro" id="IPR029063">
    <property type="entry name" value="SAM-dependent_MTases_sf"/>
</dbReference>
<gene>
    <name evidence="2" type="primary">LOC102809174</name>
</gene>
<accession>A0ABM0MD98</accession>
<dbReference type="GeneID" id="102809174"/>
<dbReference type="Proteomes" id="UP000694865">
    <property type="component" value="Unplaced"/>
</dbReference>
<dbReference type="Pfam" id="PF13489">
    <property type="entry name" value="Methyltransf_23"/>
    <property type="match status" value="1"/>
</dbReference>
<dbReference type="SUPFAM" id="SSF53335">
    <property type="entry name" value="S-adenosyl-L-methionine-dependent methyltransferases"/>
    <property type="match status" value="1"/>
</dbReference>
<proteinExistence type="predicted"/>
<evidence type="ECO:0000313" key="1">
    <source>
        <dbReference type="Proteomes" id="UP000694865"/>
    </source>
</evidence>
<reference evidence="2" key="1">
    <citation type="submission" date="2025-08" db="UniProtKB">
        <authorList>
            <consortium name="RefSeq"/>
        </authorList>
    </citation>
    <scope>IDENTIFICATION</scope>
    <source>
        <tissue evidence="2">Testes</tissue>
    </source>
</reference>
<protein>
    <submittedName>
        <fullName evidence="2">Histamine N-methyltransferase-like</fullName>
    </submittedName>
</protein>
<dbReference type="RefSeq" id="XP_006817989.1">
    <property type="nucleotide sequence ID" value="XM_006817926.1"/>
</dbReference>
<evidence type="ECO:0000313" key="2">
    <source>
        <dbReference type="RefSeq" id="XP_006817989.1"/>
    </source>
</evidence>
<keyword evidence="1" id="KW-1185">Reference proteome</keyword>
<name>A0ABM0MD98_SACKO</name>
<organism evidence="1 2">
    <name type="scientific">Saccoglossus kowalevskii</name>
    <name type="common">Acorn worm</name>
    <dbReference type="NCBI Taxonomy" id="10224"/>
    <lineage>
        <taxon>Eukaryota</taxon>
        <taxon>Metazoa</taxon>
        <taxon>Hemichordata</taxon>
        <taxon>Enteropneusta</taxon>
        <taxon>Harrimaniidae</taxon>
        <taxon>Saccoglossus</taxon>
    </lineage>
</organism>